<sequence>MEGREANGGEAIGRVPGSGDPRRLRMGRKQNCDEWTPEGGTGDSLRETAETEREDEARRIGGEAEV</sequence>
<feature type="region of interest" description="Disordered" evidence="1">
    <location>
        <begin position="1"/>
        <end position="66"/>
    </location>
</feature>
<evidence type="ECO:0000313" key="2">
    <source>
        <dbReference type="EMBL" id="GAT29435.1"/>
    </source>
</evidence>
<dbReference type="AlphaFoldDB" id="A0A146FV89"/>
<evidence type="ECO:0000256" key="1">
    <source>
        <dbReference type="SAM" id="MobiDB-lite"/>
    </source>
</evidence>
<proteinExistence type="predicted"/>
<evidence type="ECO:0000313" key="3">
    <source>
        <dbReference type="Proteomes" id="UP000075230"/>
    </source>
</evidence>
<reference evidence="3" key="2">
    <citation type="submission" date="2016-02" db="EMBL/GenBank/DDBJ databases">
        <title>Genome sequencing of Aspergillus luchuensis NBRC 4314.</title>
        <authorList>
            <person name="Yamada O."/>
        </authorList>
    </citation>
    <scope>NUCLEOTIDE SEQUENCE [LARGE SCALE GENOMIC DNA]</scope>
    <source>
        <strain evidence="3">RIB 2604</strain>
    </source>
</reference>
<accession>A0A146FV89</accession>
<dbReference type="Proteomes" id="UP000075230">
    <property type="component" value="Unassembled WGS sequence"/>
</dbReference>
<dbReference type="EMBL" id="BCWF01000028">
    <property type="protein sequence ID" value="GAT29435.1"/>
    <property type="molecule type" value="Genomic_DNA"/>
</dbReference>
<comment type="caution">
    <text evidence="2">The sequence shown here is derived from an EMBL/GenBank/DDBJ whole genome shotgun (WGS) entry which is preliminary data.</text>
</comment>
<feature type="compositionally biased region" description="Basic and acidic residues" evidence="1">
    <location>
        <begin position="44"/>
        <end position="66"/>
    </location>
</feature>
<reference evidence="2 3" key="1">
    <citation type="journal article" date="2016" name="DNA Res.">
        <title>Genome sequence of Aspergillus luchuensis NBRC 4314.</title>
        <authorList>
            <person name="Yamada O."/>
            <person name="Machida M."/>
            <person name="Hosoyama A."/>
            <person name="Goto M."/>
            <person name="Takahashi T."/>
            <person name="Futagami T."/>
            <person name="Yamagata Y."/>
            <person name="Takeuchi M."/>
            <person name="Kobayashi T."/>
            <person name="Koike H."/>
            <person name="Abe K."/>
            <person name="Asai K."/>
            <person name="Arita M."/>
            <person name="Fujita N."/>
            <person name="Fukuda K."/>
            <person name="Higa K."/>
            <person name="Horikawa H."/>
            <person name="Ishikawa T."/>
            <person name="Jinno K."/>
            <person name="Kato Y."/>
            <person name="Kirimura K."/>
            <person name="Mizutani O."/>
            <person name="Nakasone K."/>
            <person name="Sano M."/>
            <person name="Shiraishi Y."/>
            <person name="Tsukahara M."/>
            <person name="Gomi K."/>
        </authorList>
    </citation>
    <scope>NUCLEOTIDE SEQUENCE [LARGE SCALE GENOMIC DNA]</scope>
    <source>
        <strain evidence="2 3">RIB 2604</strain>
    </source>
</reference>
<protein>
    <submittedName>
        <fullName evidence="2">Actin binding protein</fullName>
    </submittedName>
</protein>
<organism evidence="2 3">
    <name type="scientific">Aspergillus kawachii</name>
    <name type="common">White koji mold</name>
    <name type="synonym">Aspergillus awamori var. kawachi</name>
    <dbReference type="NCBI Taxonomy" id="1069201"/>
    <lineage>
        <taxon>Eukaryota</taxon>
        <taxon>Fungi</taxon>
        <taxon>Dikarya</taxon>
        <taxon>Ascomycota</taxon>
        <taxon>Pezizomycotina</taxon>
        <taxon>Eurotiomycetes</taxon>
        <taxon>Eurotiomycetidae</taxon>
        <taxon>Eurotiales</taxon>
        <taxon>Aspergillaceae</taxon>
        <taxon>Aspergillus</taxon>
        <taxon>Aspergillus subgen. Circumdati</taxon>
    </lineage>
</organism>
<gene>
    <name evidence="2" type="ORF">RIB2604_02903080</name>
</gene>
<name>A0A146FV89_ASPKA</name>